<protein>
    <submittedName>
        <fullName evidence="2">Uncharacterized protein</fullName>
    </submittedName>
</protein>
<dbReference type="Gene3D" id="3.40.50.300">
    <property type="entry name" value="P-loop containing nucleotide triphosphate hydrolases"/>
    <property type="match status" value="1"/>
</dbReference>
<feature type="region of interest" description="Disordered" evidence="1">
    <location>
        <begin position="97"/>
        <end position="130"/>
    </location>
</feature>
<reference evidence="2" key="2">
    <citation type="journal article" date="2022" name="Microbiol. Resour. Announc.">
        <title>Whole-Genome Sequence of Entomortierella parvispora E1425, a Mucoromycotan Fungus Associated with Burkholderiaceae-Related Endosymbiotic Bacteria.</title>
        <authorList>
            <person name="Herlambang A."/>
            <person name="Guo Y."/>
            <person name="Takashima Y."/>
            <person name="Narisawa K."/>
            <person name="Ohta H."/>
            <person name="Nishizawa T."/>
        </authorList>
    </citation>
    <scope>NUCLEOTIDE SEQUENCE</scope>
    <source>
        <strain evidence="2">E1425</strain>
    </source>
</reference>
<name>A0A9P3HCY8_9FUNG</name>
<evidence type="ECO:0000313" key="2">
    <source>
        <dbReference type="EMBL" id="GJJ74326.1"/>
    </source>
</evidence>
<sequence>MERTYWCIDDGRALDESFSVIPTEPHPTVDDLKRAINKILLLETRSIDLILYKWTKPHDVDKKSILDVEKLPEKVKLDPREFVSSLALDADGTYILVQKPPDKTRPSSPQSELKRGIEHEHEDPQKRPRISEWKNYDAKDQSVELPPELVHMLKEEKFAPAPRKDFKQALNNLEVGQEITLPSIGQRPKHYGEGYQKLSFFITEQMVEMWRLLSSNSDRPIRRILSGPMGVGKSYLALFLAAKAYAEGWLLLYVSDANELALDDSQGIAKAICARFLPLNKDILTSANFAEMTLLRPKPEEVFNRAANSILHELLQQPETKTLLVIDEHGALFEQDPPIPKKHVILNQLMQLAAWRETSRGARVVLTGTAHAKFERQYVRSDMWQWLEFVTPLSDTVFDKLLHMDPMLSRPAIKDKVKEITNRVPRELVNMAVYVRKGLTTAEQQLDSQQSPAIDPVTFTESDLLSRMIEFQEQRHQAFYQEAYTYFRGLDKVQQHSHRHALAAIFLPRKEGEFDFENRGFDYQFMDLGLVYRMRVAARTEYRTLCPAAKDALLDIYRSMPLPRDTMKAITDGNPTGEQFEDALFSFLVRHSKVILDATDLAGKQKVPVVIRSNSVKFLEDPPFIVSENVLLRCFKGYPRFDYISGHTFIQVSLSDFATHNVDSANIEKAFERPTIPNTRTSDHRNQIEKHLDSAFGGQHEADINPVTRKFVVRRKELISKDGQLVEDIRAVEDFQIVYIHGKPGKPNHTGKIKDFPDVLHVSLEELQNKLFGDLVTAA</sequence>
<gene>
    <name evidence="2" type="ORF">EMPS_06684</name>
</gene>
<comment type="caution">
    <text evidence="2">The sequence shown here is derived from an EMBL/GenBank/DDBJ whole genome shotgun (WGS) entry which is preliminary data.</text>
</comment>
<dbReference type="OrthoDB" id="2303713at2759"/>
<dbReference type="InterPro" id="IPR027417">
    <property type="entry name" value="P-loop_NTPase"/>
</dbReference>
<evidence type="ECO:0000256" key="1">
    <source>
        <dbReference type="SAM" id="MobiDB-lite"/>
    </source>
</evidence>
<dbReference type="EMBL" id="BQFW01000009">
    <property type="protein sequence ID" value="GJJ74326.1"/>
    <property type="molecule type" value="Genomic_DNA"/>
</dbReference>
<organism evidence="2 3">
    <name type="scientific">Entomortierella parvispora</name>
    <dbReference type="NCBI Taxonomy" id="205924"/>
    <lineage>
        <taxon>Eukaryota</taxon>
        <taxon>Fungi</taxon>
        <taxon>Fungi incertae sedis</taxon>
        <taxon>Mucoromycota</taxon>
        <taxon>Mortierellomycotina</taxon>
        <taxon>Mortierellomycetes</taxon>
        <taxon>Mortierellales</taxon>
        <taxon>Mortierellaceae</taxon>
        <taxon>Entomortierella</taxon>
    </lineage>
</organism>
<dbReference type="Proteomes" id="UP000827284">
    <property type="component" value="Unassembled WGS sequence"/>
</dbReference>
<accession>A0A9P3HCY8</accession>
<proteinExistence type="predicted"/>
<feature type="compositionally biased region" description="Basic and acidic residues" evidence="1">
    <location>
        <begin position="112"/>
        <end position="130"/>
    </location>
</feature>
<reference evidence="2" key="1">
    <citation type="submission" date="2021-11" db="EMBL/GenBank/DDBJ databases">
        <authorList>
            <person name="Herlambang A."/>
            <person name="Guo Y."/>
            <person name="Takashima Y."/>
            <person name="Nishizawa T."/>
        </authorList>
    </citation>
    <scope>NUCLEOTIDE SEQUENCE</scope>
    <source>
        <strain evidence="2">E1425</strain>
    </source>
</reference>
<keyword evidence="3" id="KW-1185">Reference proteome</keyword>
<dbReference type="AlphaFoldDB" id="A0A9P3HCY8"/>
<evidence type="ECO:0000313" key="3">
    <source>
        <dbReference type="Proteomes" id="UP000827284"/>
    </source>
</evidence>
<dbReference type="SUPFAM" id="SSF52540">
    <property type="entry name" value="P-loop containing nucleoside triphosphate hydrolases"/>
    <property type="match status" value="1"/>
</dbReference>